<dbReference type="Pfam" id="PF05140">
    <property type="entry name" value="ResB"/>
    <property type="match status" value="1"/>
</dbReference>
<dbReference type="AlphaFoldDB" id="A0A967AXW3"/>
<evidence type="ECO:0000256" key="4">
    <source>
        <dbReference type="ARBA" id="ARBA00022989"/>
    </source>
</evidence>
<feature type="transmembrane region" description="Helical" evidence="7">
    <location>
        <begin position="115"/>
        <end position="139"/>
    </location>
</feature>
<gene>
    <name evidence="9" type="ORF">G9U51_01435</name>
</gene>
<reference evidence="9" key="1">
    <citation type="submission" date="2020-03" db="EMBL/GenBank/DDBJ databases">
        <title>Draft sequencing of Calidifontibacter sp. DB0510.</title>
        <authorList>
            <person name="Kim D.-U."/>
        </authorList>
    </citation>
    <scope>NUCLEOTIDE SEQUENCE</scope>
    <source>
        <strain evidence="9">DB0510</strain>
    </source>
</reference>
<feature type="compositionally biased region" description="Polar residues" evidence="6">
    <location>
        <begin position="576"/>
        <end position="586"/>
    </location>
</feature>
<feature type="compositionally biased region" description="Polar residues" evidence="6">
    <location>
        <begin position="1"/>
        <end position="10"/>
    </location>
</feature>
<feature type="transmembrane region" description="Helical" evidence="7">
    <location>
        <begin position="56"/>
        <end position="77"/>
    </location>
</feature>
<comment type="caution">
    <text evidence="9">The sequence shown here is derived from an EMBL/GenBank/DDBJ whole genome shotgun (WGS) entry which is preliminary data.</text>
</comment>
<protein>
    <submittedName>
        <fullName evidence="9">Cytochrome c biogenesis protein ResB</fullName>
    </submittedName>
</protein>
<dbReference type="PANTHER" id="PTHR31566:SF0">
    <property type="entry name" value="CYTOCHROME C BIOGENESIS PROTEIN CCS1, CHLOROPLASTIC"/>
    <property type="match status" value="1"/>
</dbReference>
<feature type="transmembrane region" description="Helical" evidence="7">
    <location>
        <begin position="216"/>
        <end position="234"/>
    </location>
</feature>
<evidence type="ECO:0000256" key="2">
    <source>
        <dbReference type="ARBA" id="ARBA00022692"/>
    </source>
</evidence>
<dbReference type="Proteomes" id="UP000744769">
    <property type="component" value="Unassembled WGS sequence"/>
</dbReference>
<keyword evidence="3" id="KW-0201">Cytochrome c-type biogenesis</keyword>
<feature type="domain" description="ResB-like" evidence="8">
    <location>
        <begin position="58"/>
        <end position="538"/>
    </location>
</feature>
<dbReference type="GO" id="GO:0017004">
    <property type="term" value="P:cytochrome complex assembly"/>
    <property type="evidence" value="ECO:0007669"/>
    <property type="project" value="UniProtKB-KW"/>
</dbReference>
<evidence type="ECO:0000256" key="1">
    <source>
        <dbReference type="ARBA" id="ARBA00004141"/>
    </source>
</evidence>
<feature type="transmembrane region" description="Helical" evidence="7">
    <location>
        <begin position="489"/>
        <end position="509"/>
    </location>
</feature>
<evidence type="ECO:0000256" key="6">
    <source>
        <dbReference type="SAM" id="MobiDB-lite"/>
    </source>
</evidence>
<dbReference type="InterPro" id="IPR023494">
    <property type="entry name" value="Cyt_c_bgen_Ccs1/CcsB/ResB"/>
</dbReference>
<feature type="compositionally biased region" description="Low complexity" evidence="6">
    <location>
        <begin position="11"/>
        <end position="26"/>
    </location>
</feature>
<accession>A0A967AXW3</accession>
<dbReference type="PANTHER" id="PTHR31566">
    <property type="entry name" value="CYTOCHROME C BIOGENESIS PROTEIN CCS1, CHLOROPLASTIC"/>
    <property type="match status" value="1"/>
</dbReference>
<evidence type="ECO:0000259" key="8">
    <source>
        <dbReference type="Pfam" id="PF05140"/>
    </source>
</evidence>
<keyword evidence="5 7" id="KW-0472">Membrane</keyword>
<evidence type="ECO:0000256" key="7">
    <source>
        <dbReference type="SAM" id="Phobius"/>
    </source>
</evidence>
<evidence type="ECO:0000313" key="9">
    <source>
        <dbReference type="EMBL" id="NHN54444.1"/>
    </source>
</evidence>
<comment type="subcellular location">
    <subcellularLocation>
        <location evidence="1">Membrane</location>
        <topology evidence="1">Multi-pass membrane protein</topology>
    </subcellularLocation>
</comment>
<feature type="region of interest" description="Disordered" evidence="6">
    <location>
        <begin position="552"/>
        <end position="586"/>
    </location>
</feature>
<evidence type="ECO:0000256" key="5">
    <source>
        <dbReference type="ARBA" id="ARBA00023136"/>
    </source>
</evidence>
<feature type="region of interest" description="Disordered" evidence="6">
    <location>
        <begin position="1"/>
        <end position="34"/>
    </location>
</feature>
<dbReference type="InterPro" id="IPR007816">
    <property type="entry name" value="ResB-like_domain"/>
</dbReference>
<proteinExistence type="predicted"/>
<organism evidence="9 10">
    <name type="scientific">Metallococcus carri</name>
    <dbReference type="NCBI Taxonomy" id="1656884"/>
    <lineage>
        <taxon>Bacteria</taxon>
        <taxon>Bacillati</taxon>
        <taxon>Actinomycetota</taxon>
        <taxon>Actinomycetes</taxon>
        <taxon>Micrococcales</taxon>
        <taxon>Dermacoccaceae</taxon>
        <taxon>Metallococcus</taxon>
    </lineage>
</organism>
<keyword evidence="4 7" id="KW-1133">Transmembrane helix</keyword>
<dbReference type="GO" id="GO:0016020">
    <property type="term" value="C:membrane"/>
    <property type="evidence" value="ECO:0007669"/>
    <property type="project" value="UniProtKB-SubCell"/>
</dbReference>
<keyword evidence="10" id="KW-1185">Reference proteome</keyword>
<feature type="compositionally biased region" description="Polar residues" evidence="6">
    <location>
        <begin position="552"/>
        <end position="563"/>
    </location>
</feature>
<dbReference type="EMBL" id="JAAOIV010000001">
    <property type="protein sequence ID" value="NHN54444.1"/>
    <property type="molecule type" value="Genomic_DNA"/>
</dbReference>
<keyword evidence="2 7" id="KW-0812">Transmembrane</keyword>
<sequence length="586" mass="63590">MNDLRPTSRSDAAPGPRADPDAAGIATTEPATRRTSSNAPVIGFLGGLRFLWTQLITMRTALALLFLLALAAVPGSLVPQQNISPVRVKSFLDQHKTLGPIYDKVGLFNVYTSPWFSAIYILLFISLIGCIIPRAGVYLRAVRAQPPRTPRYLHRLPAYASADLTAAEAGDSAAPTDAAILRRLRDNLRSRRYRVTQHPDGSLAAERGYLREAGNLAFHISLVFLLLGVAVVWLTSFRGDRALVVGGESFTNDLVQYDDFKAGPLFRQSSLTPFSIKVDSFDVKFETGNVQRGAAREFNAAVTVTDRPGDKPRQETLRVNHPLNLAGGEKVHLIAWGYAPIVTVKDGDGNVVSSGPVIFLPQDGNFTSAGAISAPDARPRKLGFEGFFLPSAYVDGSGPRSVFPDALNPQLFLNAWSGKPTAETGQPQSVYSLDTRGMTQIMNPKDPKQPLRFILRPGYIQKLPNGQGSIQLDGVQRWIKIQVGDSPGAPITIVAIGTAVLGLSFSLFIRPRRIWARIRRVDGHNLLEIAGLDRADARTGLTEDVEALVNSLDLQTSSRNQTPPGHGNEPAEPDPTTDNQSPKETA</sequence>
<evidence type="ECO:0000313" key="10">
    <source>
        <dbReference type="Proteomes" id="UP000744769"/>
    </source>
</evidence>
<evidence type="ECO:0000256" key="3">
    <source>
        <dbReference type="ARBA" id="ARBA00022748"/>
    </source>
</evidence>
<name>A0A967AXW3_9MICO</name>